<dbReference type="AlphaFoldDB" id="A0A8E6B259"/>
<dbReference type="PANTHER" id="PTHR14859">
    <property type="entry name" value="CALCOFLUOR WHITE HYPERSENSITIVE PROTEIN PRECURSOR"/>
    <property type="match status" value="1"/>
</dbReference>
<dbReference type="InterPro" id="IPR005135">
    <property type="entry name" value="Endo/exonuclease/phosphatase"/>
</dbReference>
<evidence type="ECO:0000313" key="3">
    <source>
        <dbReference type="Proteomes" id="UP000676194"/>
    </source>
</evidence>
<keyword evidence="2" id="KW-0378">Hydrolase</keyword>
<proteinExistence type="predicted"/>
<dbReference type="GO" id="GO:0016020">
    <property type="term" value="C:membrane"/>
    <property type="evidence" value="ECO:0007669"/>
    <property type="project" value="GOC"/>
</dbReference>
<keyword evidence="2" id="KW-0540">Nuclease</keyword>
<name>A0A8E6B259_9BACT</name>
<dbReference type="PANTHER" id="PTHR14859:SF1">
    <property type="entry name" value="PGAP2-INTERACTING PROTEIN"/>
    <property type="match status" value="1"/>
</dbReference>
<organism evidence="2 3">
    <name type="scientific">Telmatocola sphagniphila</name>
    <dbReference type="NCBI Taxonomy" id="1123043"/>
    <lineage>
        <taxon>Bacteria</taxon>
        <taxon>Pseudomonadati</taxon>
        <taxon>Planctomycetota</taxon>
        <taxon>Planctomycetia</taxon>
        <taxon>Gemmatales</taxon>
        <taxon>Gemmataceae</taxon>
    </lineage>
</organism>
<dbReference type="RefSeq" id="WP_213493756.1">
    <property type="nucleotide sequence ID" value="NZ_CP074694.1"/>
</dbReference>
<keyword evidence="2" id="KW-0255">Endonuclease</keyword>
<dbReference type="EMBL" id="CP074694">
    <property type="protein sequence ID" value="QVL29874.1"/>
    <property type="molecule type" value="Genomic_DNA"/>
</dbReference>
<dbReference type="Gene3D" id="3.60.10.10">
    <property type="entry name" value="Endonuclease/exonuclease/phosphatase"/>
    <property type="match status" value="1"/>
</dbReference>
<dbReference type="SUPFAM" id="SSF56219">
    <property type="entry name" value="DNase I-like"/>
    <property type="match status" value="1"/>
</dbReference>
<dbReference type="InterPro" id="IPR051916">
    <property type="entry name" value="GPI-anchor_lipid_remodeler"/>
</dbReference>
<accession>A0A8E6B259</accession>
<feature type="domain" description="Endonuclease/exonuclease/phosphatase" evidence="1">
    <location>
        <begin position="17"/>
        <end position="239"/>
    </location>
</feature>
<dbReference type="KEGG" id="tsph:KIH39_13440"/>
<dbReference type="Pfam" id="PF03372">
    <property type="entry name" value="Exo_endo_phos"/>
    <property type="match status" value="1"/>
</dbReference>
<dbReference type="GO" id="GO:0006506">
    <property type="term" value="P:GPI anchor biosynthetic process"/>
    <property type="evidence" value="ECO:0007669"/>
    <property type="project" value="TreeGrafter"/>
</dbReference>
<sequence>MHSIPAGMNPHSALRLISYNVHKGIGGLDRLCQLDRVCRVIEHENPDLYCLQEVTRHSRRSHYQDQPKIFAERFQTLDSTYQMNVHYQVGGYGNLILSRWPIRSRHHISLRLGQKKPRGAQLVTVETPQGSLHLINFHLGLTQHERHWQIRHLLNHPLFRESTHLPTLMVGDCNDWRDRLGELFSERGYQAATTGEKRFNSFPAFHPLMALDKAFHCQNIQIKHSRVVRSRLAHRASDHLPLVIDFDLRTPQSSAEQKT</sequence>
<gene>
    <name evidence="2" type="ORF">KIH39_13440</name>
</gene>
<protein>
    <submittedName>
        <fullName evidence="2">Endonuclease/exonuclease/phosphatase family protein</fullName>
    </submittedName>
</protein>
<evidence type="ECO:0000313" key="2">
    <source>
        <dbReference type="EMBL" id="QVL29874.1"/>
    </source>
</evidence>
<dbReference type="Proteomes" id="UP000676194">
    <property type="component" value="Chromosome"/>
</dbReference>
<dbReference type="GO" id="GO:0004519">
    <property type="term" value="F:endonuclease activity"/>
    <property type="evidence" value="ECO:0007669"/>
    <property type="project" value="UniProtKB-KW"/>
</dbReference>
<dbReference type="InterPro" id="IPR036691">
    <property type="entry name" value="Endo/exonu/phosph_ase_sf"/>
</dbReference>
<reference evidence="2" key="1">
    <citation type="submission" date="2021-05" db="EMBL/GenBank/DDBJ databases">
        <title>Complete genome sequence of the cellulolytic planctomycete Telmatocola sphagniphila SP2T and characterization of the first cellulase from planctomycetes.</title>
        <authorList>
            <person name="Rakitin A.L."/>
            <person name="Beletsky A.V."/>
            <person name="Naumoff D.G."/>
            <person name="Kulichevskaya I.S."/>
            <person name="Mardanov A.V."/>
            <person name="Ravin N.V."/>
            <person name="Dedysh S.N."/>
        </authorList>
    </citation>
    <scope>NUCLEOTIDE SEQUENCE</scope>
    <source>
        <strain evidence="2">SP2T</strain>
    </source>
</reference>
<evidence type="ECO:0000259" key="1">
    <source>
        <dbReference type="Pfam" id="PF03372"/>
    </source>
</evidence>
<keyword evidence="3" id="KW-1185">Reference proteome</keyword>